<proteinExistence type="inferred from homology"/>
<evidence type="ECO:0000313" key="15">
    <source>
        <dbReference type="EMBL" id="MCG6503930.1"/>
    </source>
</evidence>
<feature type="binding site" evidence="12">
    <location>
        <begin position="225"/>
        <end position="226"/>
    </location>
    <ligand>
        <name>FMN</name>
        <dbReference type="ChEBI" id="CHEBI:58210"/>
    </ligand>
</feature>
<feature type="active site" description="Proton donor" evidence="12">
    <location>
        <position position="101"/>
    </location>
</feature>
<comment type="catalytic activity">
    <reaction evidence="11 12">
        <text>a 5,6-dihydrouridine in tRNA + NAD(+) = a uridine in tRNA + NADH + H(+)</text>
        <dbReference type="Rhea" id="RHEA:54452"/>
        <dbReference type="Rhea" id="RHEA-COMP:13339"/>
        <dbReference type="Rhea" id="RHEA-COMP:13887"/>
        <dbReference type="ChEBI" id="CHEBI:15378"/>
        <dbReference type="ChEBI" id="CHEBI:57540"/>
        <dbReference type="ChEBI" id="CHEBI:57945"/>
        <dbReference type="ChEBI" id="CHEBI:65315"/>
        <dbReference type="ChEBI" id="CHEBI:74443"/>
    </reaction>
</comment>
<evidence type="ECO:0000256" key="5">
    <source>
        <dbReference type="ARBA" id="ARBA00022643"/>
    </source>
</evidence>
<dbReference type="InterPro" id="IPR013785">
    <property type="entry name" value="Aldolase_TIM"/>
</dbReference>
<dbReference type="InterPro" id="IPR024036">
    <property type="entry name" value="tRNA-dHydroUridine_Synthase_C"/>
</dbReference>
<comment type="similarity">
    <text evidence="13">Belongs to the dus family.</text>
</comment>
<evidence type="ECO:0000256" key="8">
    <source>
        <dbReference type="ARBA" id="ARBA00022884"/>
    </source>
</evidence>
<feature type="binding site" evidence="12">
    <location>
        <position position="71"/>
    </location>
    <ligand>
        <name>FMN</name>
        <dbReference type="ChEBI" id="CHEBI:58210"/>
    </ligand>
</feature>
<dbReference type="CDD" id="cd02801">
    <property type="entry name" value="DUS_like_FMN"/>
    <property type="match status" value="1"/>
</dbReference>
<gene>
    <name evidence="12 15" type="primary">dusB</name>
    <name evidence="15" type="ORF">MB824_05415</name>
</gene>
<dbReference type="GO" id="GO:0016491">
    <property type="term" value="F:oxidoreductase activity"/>
    <property type="evidence" value="ECO:0007669"/>
    <property type="project" value="UniProtKB-KW"/>
</dbReference>
<evidence type="ECO:0000256" key="6">
    <source>
        <dbReference type="ARBA" id="ARBA00022694"/>
    </source>
</evidence>
<dbReference type="InterPro" id="IPR018517">
    <property type="entry name" value="tRNA_hU_synthase_CS"/>
</dbReference>
<feature type="domain" description="DUS-like FMN-binding" evidence="14">
    <location>
        <begin position="15"/>
        <end position="317"/>
    </location>
</feature>
<keyword evidence="5 12" id="KW-0288">FMN</keyword>
<dbReference type="NCBIfam" id="TIGR00737">
    <property type="entry name" value="nifR3_yhdG"/>
    <property type="match status" value="1"/>
</dbReference>
<name>A0ABS9NML6_9NEIS</name>
<dbReference type="SUPFAM" id="SSF51395">
    <property type="entry name" value="FMN-linked oxidoreductases"/>
    <property type="match status" value="1"/>
</dbReference>
<evidence type="ECO:0000256" key="3">
    <source>
        <dbReference type="ARBA" id="ARBA00022555"/>
    </source>
</evidence>
<comment type="catalytic activity">
    <reaction evidence="10 12">
        <text>a 5,6-dihydrouridine in tRNA + NADP(+) = a uridine in tRNA + NADPH + H(+)</text>
        <dbReference type="Rhea" id="RHEA:23624"/>
        <dbReference type="Rhea" id="RHEA-COMP:13339"/>
        <dbReference type="Rhea" id="RHEA-COMP:13887"/>
        <dbReference type="ChEBI" id="CHEBI:15378"/>
        <dbReference type="ChEBI" id="CHEBI:57783"/>
        <dbReference type="ChEBI" id="CHEBI:58349"/>
        <dbReference type="ChEBI" id="CHEBI:65315"/>
        <dbReference type="ChEBI" id="CHEBI:74443"/>
    </reaction>
</comment>
<evidence type="ECO:0000256" key="12">
    <source>
        <dbReference type="HAMAP-Rule" id="MF_02042"/>
    </source>
</evidence>
<dbReference type="PANTHER" id="PTHR45846:SF1">
    <property type="entry name" value="TRNA-DIHYDROURIDINE(47) SYNTHASE [NAD(P)(+)]-LIKE"/>
    <property type="match status" value="1"/>
</dbReference>
<evidence type="ECO:0000256" key="7">
    <source>
        <dbReference type="ARBA" id="ARBA00022857"/>
    </source>
</evidence>
<keyword evidence="3 12" id="KW-0820">tRNA-binding</keyword>
<keyword evidence="6 12" id="KW-0819">tRNA processing</keyword>
<evidence type="ECO:0000256" key="4">
    <source>
        <dbReference type="ARBA" id="ARBA00022630"/>
    </source>
</evidence>
<comment type="caution">
    <text evidence="15">The sequence shown here is derived from an EMBL/GenBank/DDBJ whole genome shotgun (WGS) entry which is preliminary data.</text>
</comment>
<evidence type="ECO:0000313" key="16">
    <source>
        <dbReference type="Proteomes" id="UP001298424"/>
    </source>
</evidence>
<dbReference type="Pfam" id="PF01207">
    <property type="entry name" value="Dus"/>
    <property type="match status" value="1"/>
</dbReference>
<dbReference type="PIRSF" id="PIRSF006621">
    <property type="entry name" value="Dus"/>
    <property type="match status" value="1"/>
</dbReference>
<evidence type="ECO:0000256" key="1">
    <source>
        <dbReference type="ARBA" id="ARBA00001917"/>
    </source>
</evidence>
<organism evidence="15 16">
    <name type="scientific">Kingella pumchi</name>
    <dbReference type="NCBI Taxonomy" id="2779506"/>
    <lineage>
        <taxon>Bacteria</taxon>
        <taxon>Pseudomonadati</taxon>
        <taxon>Pseudomonadota</taxon>
        <taxon>Betaproteobacteria</taxon>
        <taxon>Neisseriales</taxon>
        <taxon>Neisseriaceae</taxon>
        <taxon>Kingella</taxon>
    </lineage>
</organism>
<evidence type="ECO:0000256" key="10">
    <source>
        <dbReference type="ARBA" id="ARBA00048205"/>
    </source>
</evidence>
<dbReference type="HAMAP" id="MF_02042">
    <property type="entry name" value="DusB_subfam"/>
    <property type="match status" value="1"/>
</dbReference>
<dbReference type="Proteomes" id="UP001298424">
    <property type="component" value="Unassembled WGS sequence"/>
</dbReference>
<dbReference type="InterPro" id="IPR032887">
    <property type="entry name" value="DusB"/>
</dbReference>
<keyword evidence="8 12" id="KW-0694">RNA-binding</keyword>
<dbReference type="RefSeq" id="WP_238746587.1">
    <property type="nucleotide sequence ID" value="NZ_JAKOOW010000022.1"/>
</dbReference>
<dbReference type="InterPro" id="IPR004652">
    <property type="entry name" value="DusB-like"/>
</dbReference>
<comment type="cofactor">
    <cofactor evidence="1 12 13">
        <name>FMN</name>
        <dbReference type="ChEBI" id="CHEBI:58210"/>
    </cofactor>
</comment>
<keyword evidence="16" id="KW-1185">Reference proteome</keyword>
<evidence type="ECO:0000256" key="11">
    <source>
        <dbReference type="ARBA" id="ARBA00048802"/>
    </source>
</evidence>
<keyword evidence="9 12" id="KW-0560">Oxidoreductase</keyword>
<dbReference type="PANTHER" id="PTHR45846">
    <property type="entry name" value="TRNA-DIHYDROURIDINE(47) SYNTHASE [NAD(P)(+)]-LIKE"/>
    <property type="match status" value="1"/>
</dbReference>
<keyword evidence="7 12" id="KW-0521">NADP</keyword>
<protein>
    <recommendedName>
        <fullName evidence="12">tRNA-dihydrouridine synthase B</fullName>
        <ecNumber evidence="12">1.3.1.-</ecNumber>
    </recommendedName>
</protein>
<dbReference type="PROSITE" id="PS01136">
    <property type="entry name" value="UPF0034"/>
    <property type="match status" value="1"/>
</dbReference>
<evidence type="ECO:0000256" key="2">
    <source>
        <dbReference type="ARBA" id="ARBA00002790"/>
    </source>
</evidence>
<dbReference type="Gene3D" id="3.20.20.70">
    <property type="entry name" value="Aldolase class I"/>
    <property type="match status" value="1"/>
</dbReference>
<feature type="binding site" evidence="12">
    <location>
        <begin position="17"/>
        <end position="19"/>
    </location>
    <ligand>
        <name>FMN</name>
        <dbReference type="ChEBI" id="CHEBI:58210"/>
    </ligand>
</feature>
<evidence type="ECO:0000256" key="13">
    <source>
        <dbReference type="PIRNR" id="PIRNR006621"/>
    </source>
</evidence>
<dbReference type="Gene3D" id="1.10.1200.80">
    <property type="entry name" value="Putative flavin oxidoreducatase, domain 2"/>
    <property type="match status" value="1"/>
</dbReference>
<feature type="binding site" evidence="12">
    <location>
        <position position="140"/>
    </location>
    <ligand>
        <name>FMN</name>
        <dbReference type="ChEBI" id="CHEBI:58210"/>
    </ligand>
</feature>
<evidence type="ECO:0000256" key="9">
    <source>
        <dbReference type="ARBA" id="ARBA00023002"/>
    </source>
</evidence>
<dbReference type="InterPro" id="IPR035587">
    <property type="entry name" value="DUS-like_FMN-bd"/>
</dbReference>
<comment type="function">
    <text evidence="2 12 13">Catalyzes the synthesis of 5,6-dihydrouridine (D), a modified base found in the D-loop of most tRNAs, via the reduction of the C5-C6 double bond in target uridines.</text>
</comment>
<dbReference type="InterPro" id="IPR001269">
    <property type="entry name" value="DUS_fam"/>
</dbReference>
<accession>A0ABS9NML6</accession>
<sequence>MHIAHYTLPAPAIALAPMAGITDKPFRRLARRFGADWTVGEMISSDASLRHTRKTLHRSDRSGEEGVIAVQIAGSRPEEMAAAARYNVEQGAQLIDINMGCPAKKVCNVLAGSALLQNEPLVEAILKAVVAAVDVPVTLKTRLGWDENHKNLPRIAQMAEQAGIAALAVHGRTRSQMYRGQAEYALIAEVKRRTSLPLWVNGDITSPQKAAAVLAQTGADGVMVGRAAQGQPWLFADIRHYLTHGSLPPPQAFQAAAATALEHIRAIHEFYGETAGTRIARKHIGWYLQALPASDACRHLCNQSDSAAMQYDTLAQFFAERAQQTAYWPRSY</sequence>
<feature type="binding site" evidence="12">
    <location>
        <begin position="201"/>
        <end position="203"/>
    </location>
    <ligand>
        <name>FMN</name>
        <dbReference type="ChEBI" id="CHEBI:58210"/>
    </ligand>
</feature>
<keyword evidence="4 12" id="KW-0285">Flavoprotein</keyword>
<comment type="similarity">
    <text evidence="12">Belongs to the Dus family. DusB subfamily.</text>
</comment>
<dbReference type="EMBL" id="JAKOOW010000022">
    <property type="protein sequence ID" value="MCG6503930.1"/>
    <property type="molecule type" value="Genomic_DNA"/>
</dbReference>
<evidence type="ECO:0000259" key="14">
    <source>
        <dbReference type="Pfam" id="PF01207"/>
    </source>
</evidence>
<reference evidence="15 16" key="1">
    <citation type="submission" date="2022-02" db="EMBL/GenBank/DDBJ databases">
        <title>Genome sequence data of Kingella unionensis sp. nov. strain CICC 24913 (CCUG 75125).</title>
        <authorList>
            <person name="Xiao M."/>
        </authorList>
    </citation>
    <scope>NUCLEOTIDE SEQUENCE [LARGE SCALE GENOMIC DNA]</scope>
    <source>
        <strain evidence="15 16">CICC 24913</strain>
    </source>
</reference>
<dbReference type="EC" id="1.3.1.-" evidence="12"/>